<dbReference type="GO" id="GO:0043291">
    <property type="term" value="C:RAVE complex"/>
    <property type="evidence" value="ECO:0007669"/>
    <property type="project" value="TreeGrafter"/>
</dbReference>
<dbReference type="HOGENOM" id="CLU_000310_0_1_1"/>
<dbReference type="VEuPathDB" id="FungiDB:MYCFIDRAFT_81765"/>
<feature type="compositionally biased region" description="Basic and acidic residues" evidence="1">
    <location>
        <begin position="1206"/>
        <end position="1219"/>
    </location>
</feature>
<dbReference type="InterPro" id="IPR036322">
    <property type="entry name" value="WD40_repeat_dom_sf"/>
</dbReference>
<feature type="domain" description="RAVE complex protein Rav1 C-terminal" evidence="2">
    <location>
        <begin position="524"/>
        <end position="1111"/>
    </location>
</feature>
<dbReference type="EMBL" id="KB446558">
    <property type="protein sequence ID" value="EME83362.1"/>
    <property type="molecule type" value="Genomic_DNA"/>
</dbReference>
<dbReference type="KEGG" id="pfj:MYCFIDRAFT_81765"/>
<dbReference type="SUPFAM" id="SSF50978">
    <property type="entry name" value="WD40 repeat-like"/>
    <property type="match status" value="1"/>
</dbReference>
<evidence type="ECO:0000313" key="3">
    <source>
        <dbReference type="EMBL" id="EME83362.1"/>
    </source>
</evidence>
<dbReference type="AlphaFoldDB" id="M3B1S3"/>
<protein>
    <recommendedName>
        <fullName evidence="2">RAVE complex protein Rav1 C-terminal domain-containing protein</fullName>
    </recommendedName>
</protein>
<feature type="compositionally biased region" description="Polar residues" evidence="1">
    <location>
        <begin position="1147"/>
        <end position="1162"/>
    </location>
</feature>
<dbReference type="PANTHER" id="PTHR13950">
    <property type="entry name" value="RABCONNECTIN-RELATED"/>
    <property type="match status" value="1"/>
</dbReference>
<reference evidence="3 4" key="1">
    <citation type="journal article" date="2012" name="PLoS Pathog.">
        <title>Diverse lifestyles and strategies of plant pathogenesis encoded in the genomes of eighteen Dothideomycetes fungi.</title>
        <authorList>
            <person name="Ohm R.A."/>
            <person name="Feau N."/>
            <person name="Henrissat B."/>
            <person name="Schoch C.L."/>
            <person name="Horwitz B.A."/>
            <person name="Barry K.W."/>
            <person name="Condon B.J."/>
            <person name="Copeland A.C."/>
            <person name="Dhillon B."/>
            <person name="Glaser F."/>
            <person name="Hesse C.N."/>
            <person name="Kosti I."/>
            <person name="LaButti K."/>
            <person name="Lindquist E.A."/>
            <person name="Lucas S."/>
            <person name="Salamov A.A."/>
            <person name="Bradshaw R.E."/>
            <person name="Ciuffetti L."/>
            <person name="Hamelin R.C."/>
            <person name="Kema G.H.J."/>
            <person name="Lawrence C."/>
            <person name="Scott J.A."/>
            <person name="Spatafora J.W."/>
            <person name="Turgeon B.G."/>
            <person name="de Wit P.J.G.M."/>
            <person name="Zhong S."/>
            <person name="Goodwin S.B."/>
            <person name="Grigoriev I.V."/>
        </authorList>
    </citation>
    <scope>NUCLEOTIDE SEQUENCE [LARGE SCALE GENOMIC DNA]</scope>
    <source>
        <strain evidence="3 4">CIRAD86</strain>
    </source>
</reference>
<accession>M3B1S3</accession>
<dbReference type="RefSeq" id="XP_007926033.1">
    <property type="nucleotide sequence ID" value="XM_007927842.1"/>
</dbReference>
<evidence type="ECO:0000313" key="4">
    <source>
        <dbReference type="Proteomes" id="UP000016932"/>
    </source>
</evidence>
<dbReference type="STRING" id="383855.M3B1S3"/>
<dbReference type="GeneID" id="19341862"/>
<evidence type="ECO:0000259" key="2">
    <source>
        <dbReference type="Pfam" id="PF12234"/>
    </source>
</evidence>
<name>M3B1S3_PSEFD</name>
<keyword evidence="4" id="KW-1185">Reference proteome</keyword>
<feature type="compositionally biased region" description="Polar residues" evidence="1">
    <location>
        <begin position="1123"/>
        <end position="1135"/>
    </location>
</feature>
<feature type="region of interest" description="Disordered" evidence="1">
    <location>
        <begin position="1123"/>
        <end position="1181"/>
    </location>
</feature>
<dbReference type="InterPro" id="IPR022033">
    <property type="entry name" value="Rav1p_C"/>
</dbReference>
<dbReference type="eggNOG" id="KOG1064">
    <property type="taxonomic scope" value="Eukaryota"/>
</dbReference>
<dbReference type="InterPro" id="IPR015943">
    <property type="entry name" value="WD40/YVTN_repeat-like_dom_sf"/>
</dbReference>
<organism evidence="3 4">
    <name type="scientific">Pseudocercospora fijiensis (strain CIRAD86)</name>
    <name type="common">Black leaf streak disease fungus</name>
    <name type="synonym">Mycosphaerella fijiensis</name>
    <dbReference type="NCBI Taxonomy" id="383855"/>
    <lineage>
        <taxon>Eukaryota</taxon>
        <taxon>Fungi</taxon>
        <taxon>Dikarya</taxon>
        <taxon>Ascomycota</taxon>
        <taxon>Pezizomycotina</taxon>
        <taxon>Dothideomycetes</taxon>
        <taxon>Dothideomycetidae</taxon>
        <taxon>Mycosphaerellales</taxon>
        <taxon>Mycosphaerellaceae</taxon>
        <taxon>Pseudocercospora</taxon>
    </lineage>
</organism>
<dbReference type="GO" id="GO:0007035">
    <property type="term" value="P:vacuolar acidification"/>
    <property type="evidence" value="ECO:0007669"/>
    <property type="project" value="TreeGrafter"/>
</dbReference>
<dbReference type="PANTHER" id="PTHR13950:SF9">
    <property type="entry name" value="RABCONNECTIN-3A"/>
    <property type="match status" value="1"/>
</dbReference>
<dbReference type="Pfam" id="PF12234">
    <property type="entry name" value="Rav1p_C"/>
    <property type="match status" value="1"/>
</dbReference>
<sequence length="1229" mass="136591">MPSTSPGSLSLDLDAPTAFSLILPGAPTESLQATTTFIYRFKRYVAYIAGKQLNILNAPNTLVQAVTFKHDLVAIAAHENTGKLSVASKKEAWVLEPLTEGWTRVWWETSLLLRREDEGEGDEARWLSWGREGELLVAGSRLLDLFSTGPASRTTSPRTSAVDEETYEERRALWSKAVASPIRQAEFSPSSSLIATCSEYDRLVKIWRRLSFEDGLFDHTYLPHPGAVTHLQWRPIHDDSEERRMSGISRRHEEDPEVLYTIANDGVLRVWRTGGVHDIDILLLHTSIDLVAAIPDSPSVSAKGNSNTVRPARYAVMIPCTKFTAAVNAALGISLGGKTSHSKEFLKELVSKDLDVVIAFDGQGRMSAWGLQSIGHKRRPETPTQLQPYHIAHAEGLSMKLQNNTPAVSTCWFQDDRLHLLSHAFAKRGEVSWWQGAVETFFSPSAPGADRLSRVSKWTGAALSEWAVSQRQSSIDLRTICSKDDDEVIHAIPVTLPFDPSQNCIVSLTRSGVVACSLVLEGTAQTSFEPFATFETEVPEPGVFAASAEFAALLSQDLTFLTIIDLTDGYLEHQQQLDASATHLKCFTSSARNNFLAVGYDTVVDILAQGSYQDHVWQTVKRVSIAGLGLQLEHVAWTIEGGLALTAGNGIFIAGPEIELKQLDATTQRRVGPVEGEAKIPLPHLAQRLKQPLPTWHPTVLADIVRHGHYTTALTLIAKLARQLKFYSSGDDLSPVLDEDVEALMYRHAASEISIGKDMVDDLKEQLDEKDLPLLSSNEQKRLAHVIDAVVYVKDHVNGLDTNALRYLFEWKLQILQHHANTAAANGSPEPNGLPHAFVPEMQWREITLAYHSTTQQPLLDILILHHDNRMNWHAARLLGVTTWVRDRQALESVFEQLGQTSYRSSQPPDPVNASIYYLALHRKATLLALWRIATWHREQRTTANFLKRDFHQAEAKTAARKNAYALMGKRRFHYSAAFFLLADDPASAINVLAGQCEDVPFAIAVARLYCGDGSSTLSKLLVDRVVPQAKKDGNRWLMSWCHFVFNEPVKAAESLVEPLDGIRKWTQDDPTTLILYKQLRNLPSTNEYDAVLRAARVLRKKGEWLLALDLVQRWEFKSAQSQARPIQEPQTNGVVNGFHEELPDRTSASTPVLSSEPQSLLDSFAEPKPAQPVNEKASREAKAAELLAKLKARKEAPIASAPSTEKTKPEPTQFKEPDANSLLDTFGF</sequence>
<dbReference type="Gene3D" id="2.130.10.10">
    <property type="entry name" value="YVTN repeat-like/Quinoprotein amine dehydrogenase"/>
    <property type="match status" value="1"/>
</dbReference>
<dbReference type="InterPro" id="IPR052208">
    <property type="entry name" value="DmX-like/RAVE_component"/>
</dbReference>
<dbReference type="OrthoDB" id="342131at2759"/>
<evidence type="ECO:0000256" key="1">
    <source>
        <dbReference type="SAM" id="MobiDB-lite"/>
    </source>
</evidence>
<proteinExistence type="predicted"/>
<feature type="region of interest" description="Disordered" evidence="1">
    <location>
        <begin position="1193"/>
        <end position="1229"/>
    </location>
</feature>
<gene>
    <name evidence="3" type="ORF">MYCFIDRAFT_81765</name>
</gene>
<dbReference type="InterPro" id="IPR001680">
    <property type="entry name" value="WD40_rpt"/>
</dbReference>
<dbReference type="Proteomes" id="UP000016932">
    <property type="component" value="Unassembled WGS sequence"/>
</dbReference>
<dbReference type="SMART" id="SM00320">
    <property type="entry name" value="WD40"/>
    <property type="match status" value="2"/>
</dbReference>